<dbReference type="HOGENOM" id="CLU_2512765_0_0_1"/>
<evidence type="ECO:0000256" key="1">
    <source>
        <dbReference type="SAM" id="MobiDB-lite"/>
    </source>
</evidence>
<reference evidence="2" key="3">
    <citation type="submission" date="2010-09" db="EMBL/GenBank/DDBJ databases">
        <title>Annotation of Gaeumannomyces graminis var. tritici R3-111a-1.</title>
        <authorList>
            <consortium name="The Broad Institute Genome Sequencing Platform"/>
            <person name="Ma L.-J."/>
            <person name="Dead R."/>
            <person name="Young S.K."/>
            <person name="Zeng Q."/>
            <person name="Gargeya S."/>
            <person name="Fitzgerald M."/>
            <person name="Haas B."/>
            <person name="Abouelleil A."/>
            <person name="Alvarado L."/>
            <person name="Arachchi H.M."/>
            <person name="Berlin A."/>
            <person name="Brown A."/>
            <person name="Chapman S.B."/>
            <person name="Chen Z."/>
            <person name="Dunbar C."/>
            <person name="Freedman E."/>
            <person name="Gearin G."/>
            <person name="Gellesch M."/>
            <person name="Goldberg J."/>
            <person name="Griggs A."/>
            <person name="Gujja S."/>
            <person name="Heiman D."/>
            <person name="Howarth C."/>
            <person name="Larson L."/>
            <person name="Lui A."/>
            <person name="MacDonald P.J.P."/>
            <person name="Mehta T."/>
            <person name="Montmayeur A."/>
            <person name="Murphy C."/>
            <person name="Neiman D."/>
            <person name="Pearson M."/>
            <person name="Priest M."/>
            <person name="Roberts A."/>
            <person name="Saif S."/>
            <person name="Shea T."/>
            <person name="Shenoy N."/>
            <person name="Sisk P."/>
            <person name="Stolte C."/>
            <person name="Sykes S."/>
            <person name="Yandava C."/>
            <person name="Wortman J."/>
            <person name="Nusbaum C."/>
            <person name="Birren B."/>
        </authorList>
    </citation>
    <scope>NUCLEOTIDE SEQUENCE</scope>
    <source>
        <strain evidence="2">R3-111a-1</strain>
    </source>
</reference>
<dbReference type="Proteomes" id="UP000006039">
    <property type="component" value="Unassembled WGS sequence"/>
</dbReference>
<proteinExistence type="predicted"/>
<protein>
    <submittedName>
        <fullName evidence="2 3">Uncharacterized protein</fullName>
    </submittedName>
</protein>
<feature type="region of interest" description="Disordered" evidence="1">
    <location>
        <begin position="49"/>
        <end position="85"/>
    </location>
</feature>
<reference evidence="2" key="2">
    <citation type="submission" date="2010-07" db="EMBL/GenBank/DDBJ databases">
        <authorList>
            <consortium name="The Broad Institute Genome Sequencing Platform"/>
            <consortium name="Broad Institute Genome Sequencing Center for Infectious Disease"/>
            <person name="Ma L.-J."/>
            <person name="Dead R."/>
            <person name="Young S."/>
            <person name="Zeng Q."/>
            <person name="Koehrsen M."/>
            <person name="Alvarado L."/>
            <person name="Berlin A."/>
            <person name="Chapman S.B."/>
            <person name="Chen Z."/>
            <person name="Freedman E."/>
            <person name="Gellesch M."/>
            <person name="Goldberg J."/>
            <person name="Griggs A."/>
            <person name="Gujja S."/>
            <person name="Heilman E.R."/>
            <person name="Heiman D."/>
            <person name="Hepburn T."/>
            <person name="Howarth C."/>
            <person name="Jen D."/>
            <person name="Larson L."/>
            <person name="Mehta T."/>
            <person name="Neiman D."/>
            <person name="Pearson M."/>
            <person name="Roberts A."/>
            <person name="Saif S."/>
            <person name="Shea T."/>
            <person name="Shenoy N."/>
            <person name="Sisk P."/>
            <person name="Stolte C."/>
            <person name="Sykes S."/>
            <person name="Walk T."/>
            <person name="White J."/>
            <person name="Yandava C."/>
            <person name="Haas B."/>
            <person name="Nusbaum C."/>
            <person name="Birren B."/>
        </authorList>
    </citation>
    <scope>NUCLEOTIDE SEQUENCE</scope>
    <source>
        <strain evidence="2">R3-111a-1</strain>
    </source>
</reference>
<keyword evidence="4" id="KW-1185">Reference proteome</keyword>
<organism evidence="2">
    <name type="scientific">Gaeumannomyces tritici (strain R3-111a-1)</name>
    <name type="common">Wheat and barley take-all root rot fungus</name>
    <name type="synonym">Gaeumannomyces graminis var. tritici</name>
    <dbReference type="NCBI Taxonomy" id="644352"/>
    <lineage>
        <taxon>Eukaryota</taxon>
        <taxon>Fungi</taxon>
        <taxon>Dikarya</taxon>
        <taxon>Ascomycota</taxon>
        <taxon>Pezizomycotina</taxon>
        <taxon>Sordariomycetes</taxon>
        <taxon>Sordariomycetidae</taxon>
        <taxon>Magnaporthales</taxon>
        <taxon>Magnaporthaceae</taxon>
        <taxon>Gaeumannomyces</taxon>
    </lineage>
</organism>
<feature type="compositionally biased region" description="Basic and acidic residues" evidence="1">
    <location>
        <begin position="52"/>
        <end position="64"/>
    </location>
</feature>
<evidence type="ECO:0000313" key="2">
    <source>
        <dbReference type="EMBL" id="EJT74670.1"/>
    </source>
</evidence>
<reference evidence="4" key="1">
    <citation type="submission" date="2010-07" db="EMBL/GenBank/DDBJ databases">
        <title>The genome sequence of Gaeumannomyces graminis var. tritici strain R3-111a-1.</title>
        <authorList>
            <consortium name="The Broad Institute Genome Sequencing Platform"/>
            <person name="Ma L.-J."/>
            <person name="Dead R."/>
            <person name="Young S."/>
            <person name="Zeng Q."/>
            <person name="Koehrsen M."/>
            <person name="Alvarado L."/>
            <person name="Berlin A."/>
            <person name="Chapman S.B."/>
            <person name="Chen Z."/>
            <person name="Freedman E."/>
            <person name="Gellesch M."/>
            <person name="Goldberg J."/>
            <person name="Griggs A."/>
            <person name="Gujja S."/>
            <person name="Heilman E.R."/>
            <person name="Heiman D."/>
            <person name="Hepburn T."/>
            <person name="Howarth C."/>
            <person name="Jen D."/>
            <person name="Larson L."/>
            <person name="Mehta T."/>
            <person name="Neiman D."/>
            <person name="Pearson M."/>
            <person name="Roberts A."/>
            <person name="Saif S."/>
            <person name="Shea T."/>
            <person name="Shenoy N."/>
            <person name="Sisk P."/>
            <person name="Stolte C."/>
            <person name="Sykes S."/>
            <person name="Walk T."/>
            <person name="White J."/>
            <person name="Yandava C."/>
            <person name="Haas B."/>
            <person name="Nusbaum C."/>
            <person name="Birren B."/>
        </authorList>
    </citation>
    <scope>NUCLEOTIDE SEQUENCE [LARGE SCALE GENOMIC DNA]</scope>
    <source>
        <strain evidence="4">R3-111a-1</strain>
    </source>
</reference>
<feature type="region of interest" description="Disordered" evidence="1">
    <location>
        <begin position="1"/>
        <end position="25"/>
    </location>
</feature>
<accession>J3P4S3</accession>
<name>J3P4S3_GAET3</name>
<dbReference type="EMBL" id="GL385398">
    <property type="protein sequence ID" value="EJT74670.1"/>
    <property type="molecule type" value="Genomic_DNA"/>
</dbReference>
<dbReference type="GeneID" id="20348967"/>
<dbReference type="EnsemblFungi" id="EJT74670">
    <property type="protein sequence ID" value="EJT74670"/>
    <property type="gene ID" value="GGTG_08509"/>
</dbReference>
<evidence type="ECO:0000313" key="3">
    <source>
        <dbReference type="EnsemblFungi" id="EJT74670"/>
    </source>
</evidence>
<evidence type="ECO:0000313" key="4">
    <source>
        <dbReference type="Proteomes" id="UP000006039"/>
    </source>
</evidence>
<sequence>MGRCRGRNGTIATSSSPARGRFPLFLKGGARERRFVRMDGRMDSASCRLVSKARDEEEPKRDEAAADGAQNSSAFGRRPPDAAGN</sequence>
<dbReference type="RefSeq" id="XP_009224614.1">
    <property type="nucleotide sequence ID" value="XM_009226350.1"/>
</dbReference>
<reference evidence="3" key="5">
    <citation type="submission" date="2018-04" db="UniProtKB">
        <authorList>
            <consortium name="EnsemblFungi"/>
        </authorList>
    </citation>
    <scope>IDENTIFICATION</scope>
    <source>
        <strain evidence="3">R3-111a-1</strain>
    </source>
</reference>
<gene>
    <name evidence="3" type="primary">20348967</name>
    <name evidence="2" type="ORF">GGTG_08509</name>
</gene>
<dbReference type="VEuPathDB" id="FungiDB:GGTG_08509"/>
<reference evidence="3" key="4">
    <citation type="journal article" date="2015" name="G3 (Bethesda)">
        <title>Genome sequences of three phytopathogenic species of the Magnaporthaceae family of fungi.</title>
        <authorList>
            <person name="Okagaki L.H."/>
            <person name="Nunes C.C."/>
            <person name="Sailsbery J."/>
            <person name="Clay B."/>
            <person name="Brown D."/>
            <person name="John T."/>
            <person name="Oh Y."/>
            <person name="Young N."/>
            <person name="Fitzgerald M."/>
            <person name="Haas B.J."/>
            <person name="Zeng Q."/>
            <person name="Young S."/>
            <person name="Adiconis X."/>
            <person name="Fan L."/>
            <person name="Levin J.Z."/>
            <person name="Mitchell T.K."/>
            <person name="Okubara P.A."/>
            <person name="Farman M.L."/>
            <person name="Kohn L.M."/>
            <person name="Birren B."/>
            <person name="Ma L.-J."/>
            <person name="Dean R.A."/>
        </authorList>
    </citation>
    <scope>NUCLEOTIDE SEQUENCE</scope>
    <source>
        <strain evidence="3">R3-111a-1</strain>
    </source>
</reference>
<dbReference type="AlphaFoldDB" id="J3P4S3"/>